<organism evidence="1 2">
    <name type="scientific">Streptomyces somaliensis (strain ATCC 33201 / DSM 40738 / JCM 12659 / KCTC 9044 / NCTC 11332 / NRRL B-12077 / IP 733)</name>
    <dbReference type="NCBI Taxonomy" id="1134445"/>
    <lineage>
        <taxon>Bacteria</taxon>
        <taxon>Bacillati</taxon>
        <taxon>Actinomycetota</taxon>
        <taxon>Actinomycetes</taxon>
        <taxon>Kitasatosporales</taxon>
        <taxon>Streptomycetaceae</taxon>
        <taxon>Streptomyces</taxon>
    </lineage>
</organism>
<dbReference type="RefSeq" id="WP_168440501.1">
    <property type="nucleotide sequence ID" value="NZ_JAAXOU010000317.1"/>
</dbReference>
<sequence>MITTDPVGEWFWETTVDVSDGRGMRHAIELFDELQSLAARLGIVDGWGRSGMRVVTVDAPRREYYKWEGVGPVGSAVEIDDVQFVDRTTLQVWSELPGNLLRSGVAHRAEKLFALRLVVWDQGGAMVTLATYSDAWLTLDLRERPQPDVAASNAPRLAAFLNAVSKLLGAETEPGDPTFYGRPARWGFEDLSVEGADYADAWSTFAIPARWQHLKKLLPDGYEEQAYDGWTDGPVRYFSVHKEGHTVGYLWAAVEDDAAGYEPRTAAGDAAFSAGVPLLLSLAEAHQAGTPSLDALKKAARSHSGAVIRIMESLDALQEMSGS</sequence>
<proteinExistence type="predicted"/>
<gene>
    <name evidence="1" type="ORF">HGA06_19695</name>
</gene>
<dbReference type="EMBL" id="JAAXOU010000317">
    <property type="protein sequence ID" value="NKY16270.1"/>
    <property type="molecule type" value="Genomic_DNA"/>
</dbReference>
<accession>A0AA44IEZ5</accession>
<dbReference type="AlphaFoldDB" id="A0AA44IEZ5"/>
<protein>
    <submittedName>
        <fullName evidence="1">Uncharacterized protein</fullName>
    </submittedName>
</protein>
<name>A0AA44IEZ5_STRE0</name>
<comment type="caution">
    <text evidence="1">The sequence shown here is derived from an EMBL/GenBank/DDBJ whole genome shotgun (WGS) entry which is preliminary data.</text>
</comment>
<keyword evidence="2" id="KW-1185">Reference proteome</keyword>
<evidence type="ECO:0000313" key="2">
    <source>
        <dbReference type="Proteomes" id="UP000570003"/>
    </source>
</evidence>
<dbReference type="Proteomes" id="UP000570003">
    <property type="component" value="Unassembled WGS sequence"/>
</dbReference>
<evidence type="ECO:0000313" key="1">
    <source>
        <dbReference type="EMBL" id="NKY16270.1"/>
    </source>
</evidence>
<reference evidence="1 2" key="1">
    <citation type="submission" date="2020-04" db="EMBL/GenBank/DDBJ databases">
        <title>MicrobeNet Type strains.</title>
        <authorList>
            <person name="Nicholson A.C."/>
        </authorList>
    </citation>
    <scope>NUCLEOTIDE SEQUENCE [LARGE SCALE GENOMIC DNA]</scope>
    <source>
        <strain evidence="1 2">DSM 40738</strain>
    </source>
</reference>